<dbReference type="PANTHER" id="PTHR46273">
    <property type="entry name" value="MYOSUPPRESSIN RECEPTOR 1, ISOFORM B-RELATED"/>
    <property type="match status" value="1"/>
</dbReference>
<evidence type="ECO:0000256" key="1">
    <source>
        <dbReference type="SAM" id="Phobius"/>
    </source>
</evidence>
<feature type="non-terminal residue" evidence="2">
    <location>
        <position position="84"/>
    </location>
</feature>
<reference evidence="2" key="1">
    <citation type="submission" date="2023-10" db="EMBL/GenBank/DDBJ databases">
        <title>Genome assembly of Pristionchus species.</title>
        <authorList>
            <person name="Yoshida K."/>
            <person name="Sommer R.J."/>
        </authorList>
    </citation>
    <scope>NUCLEOTIDE SEQUENCE</scope>
    <source>
        <strain evidence="2">RS5133</strain>
    </source>
</reference>
<keyword evidence="1" id="KW-1133">Transmembrane helix</keyword>
<feature type="non-terminal residue" evidence="2">
    <location>
        <position position="1"/>
    </location>
</feature>
<organism evidence="2 3">
    <name type="scientific">Pristionchus fissidentatus</name>
    <dbReference type="NCBI Taxonomy" id="1538716"/>
    <lineage>
        <taxon>Eukaryota</taxon>
        <taxon>Metazoa</taxon>
        <taxon>Ecdysozoa</taxon>
        <taxon>Nematoda</taxon>
        <taxon>Chromadorea</taxon>
        <taxon>Rhabditida</taxon>
        <taxon>Rhabditina</taxon>
        <taxon>Diplogasteromorpha</taxon>
        <taxon>Diplogasteroidea</taxon>
        <taxon>Neodiplogasteridae</taxon>
        <taxon>Pristionchus</taxon>
    </lineage>
</organism>
<dbReference type="GO" id="GO:0008528">
    <property type="term" value="F:G protein-coupled peptide receptor activity"/>
    <property type="evidence" value="ECO:0007669"/>
    <property type="project" value="TreeGrafter"/>
</dbReference>
<evidence type="ECO:0000313" key="2">
    <source>
        <dbReference type="EMBL" id="GMT23119.1"/>
    </source>
</evidence>
<name>A0AAV5VU87_9BILA</name>
<keyword evidence="1" id="KW-0812">Transmembrane</keyword>
<gene>
    <name evidence="2" type="ORF">PFISCL1PPCAC_14416</name>
</gene>
<keyword evidence="3" id="KW-1185">Reference proteome</keyword>
<dbReference type="Proteomes" id="UP001432322">
    <property type="component" value="Unassembled WGS sequence"/>
</dbReference>
<keyword evidence="1" id="KW-0472">Membrane</keyword>
<evidence type="ECO:0008006" key="4">
    <source>
        <dbReference type="Google" id="ProtNLM"/>
    </source>
</evidence>
<dbReference type="EMBL" id="BTSY01000004">
    <property type="protein sequence ID" value="GMT23119.1"/>
    <property type="molecule type" value="Genomic_DNA"/>
</dbReference>
<accession>A0AAV5VU87</accession>
<dbReference type="PANTHER" id="PTHR46273:SF14">
    <property type="entry name" value="G-PROTEIN COUPLED RECEPTOR DMSR-1"/>
    <property type="match status" value="1"/>
</dbReference>
<feature type="transmembrane region" description="Helical" evidence="1">
    <location>
        <begin position="30"/>
        <end position="53"/>
    </location>
</feature>
<evidence type="ECO:0000313" key="3">
    <source>
        <dbReference type="Proteomes" id="UP001432322"/>
    </source>
</evidence>
<dbReference type="InterPro" id="IPR053219">
    <property type="entry name" value="GPCR_Dmsr-1"/>
</dbReference>
<dbReference type="AlphaFoldDB" id="A0AAV5VU87"/>
<comment type="caution">
    <text evidence="2">The sequence shown here is derived from an EMBL/GenBank/DDBJ whole genome shotgun (WGS) entry which is preliminary data.</text>
</comment>
<proteinExistence type="predicted"/>
<sequence>CKSLVFYLPNESTAAIYAFLEHIGDAFDDFFVYFLLTSGPILLVLNIFVMSILTRKELRSPYNTVFVIMALDQTLSVMNMSIWL</sequence>
<dbReference type="GO" id="GO:0005886">
    <property type="term" value="C:plasma membrane"/>
    <property type="evidence" value="ECO:0007669"/>
    <property type="project" value="TreeGrafter"/>
</dbReference>
<protein>
    <recommendedName>
        <fullName evidence="4">G protein-coupled receptor</fullName>
    </recommendedName>
</protein>